<gene>
    <name evidence="2" type="ORF">HS088_TW22G01258</name>
</gene>
<dbReference type="EMBL" id="JAAARO010000022">
    <property type="protein sequence ID" value="KAF5727562.1"/>
    <property type="molecule type" value="Genomic_DNA"/>
</dbReference>
<feature type="region of interest" description="Disordered" evidence="1">
    <location>
        <begin position="62"/>
        <end position="81"/>
    </location>
</feature>
<keyword evidence="3" id="KW-1185">Reference proteome</keyword>
<dbReference type="Proteomes" id="UP000593562">
    <property type="component" value="Unassembled WGS sequence"/>
</dbReference>
<feature type="compositionally biased region" description="Polar residues" evidence="1">
    <location>
        <begin position="71"/>
        <end position="81"/>
    </location>
</feature>
<evidence type="ECO:0000313" key="2">
    <source>
        <dbReference type="EMBL" id="KAF5727562.1"/>
    </source>
</evidence>
<sequence>MTIVRPEADLWYAQCGVEMKSTSKKPTTPTRTPADLVVNGLLFHRSFPMLSAFASAAIEVEGSDGMGRGHGTTNCKMGTPN</sequence>
<accession>A0A7J7C0D1</accession>
<name>A0A7J7C0D1_TRIWF</name>
<organism evidence="2 3">
    <name type="scientific">Tripterygium wilfordii</name>
    <name type="common">Thunder God vine</name>
    <dbReference type="NCBI Taxonomy" id="458696"/>
    <lineage>
        <taxon>Eukaryota</taxon>
        <taxon>Viridiplantae</taxon>
        <taxon>Streptophyta</taxon>
        <taxon>Embryophyta</taxon>
        <taxon>Tracheophyta</taxon>
        <taxon>Spermatophyta</taxon>
        <taxon>Magnoliopsida</taxon>
        <taxon>eudicotyledons</taxon>
        <taxon>Gunneridae</taxon>
        <taxon>Pentapetalae</taxon>
        <taxon>rosids</taxon>
        <taxon>fabids</taxon>
        <taxon>Celastrales</taxon>
        <taxon>Celastraceae</taxon>
        <taxon>Tripterygium</taxon>
    </lineage>
</organism>
<reference evidence="2 3" key="1">
    <citation type="journal article" date="2020" name="Nat. Commun.">
        <title>Genome of Tripterygium wilfordii and identification of cytochrome P450 involved in triptolide biosynthesis.</title>
        <authorList>
            <person name="Tu L."/>
            <person name="Su P."/>
            <person name="Zhang Z."/>
            <person name="Gao L."/>
            <person name="Wang J."/>
            <person name="Hu T."/>
            <person name="Zhou J."/>
            <person name="Zhang Y."/>
            <person name="Zhao Y."/>
            <person name="Liu Y."/>
            <person name="Song Y."/>
            <person name="Tong Y."/>
            <person name="Lu Y."/>
            <person name="Yang J."/>
            <person name="Xu C."/>
            <person name="Jia M."/>
            <person name="Peters R.J."/>
            <person name="Huang L."/>
            <person name="Gao W."/>
        </authorList>
    </citation>
    <scope>NUCLEOTIDE SEQUENCE [LARGE SCALE GENOMIC DNA]</scope>
    <source>
        <strain evidence="3">cv. XIE 37</strain>
        <tissue evidence="2">Leaf</tissue>
    </source>
</reference>
<proteinExistence type="predicted"/>
<protein>
    <submittedName>
        <fullName evidence="2">Uncharacterized protein</fullName>
    </submittedName>
</protein>
<comment type="caution">
    <text evidence="2">The sequence shown here is derived from an EMBL/GenBank/DDBJ whole genome shotgun (WGS) entry which is preliminary data.</text>
</comment>
<dbReference type="AlphaFoldDB" id="A0A7J7C0D1"/>
<evidence type="ECO:0000313" key="3">
    <source>
        <dbReference type="Proteomes" id="UP000593562"/>
    </source>
</evidence>
<dbReference type="InParanoid" id="A0A7J7C0D1"/>
<evidence type="ECO:0000256" key="1">
    <source>
        <dbReference type="SAM" id="MobiDB-lite"/>
    </source>
</evidence>